<comment type="caution">
    <text evidence="2">The sequence shown here is derived from an EMBL/GenBank/DDBJ whole genome shotgun (WGS) entry which is preliminary data.</text>
</comment>
<organism evidence="2 3">
    <name type="scientific">Amphibalanus amphitrite</name>
    <name type="common">Striped barnacle</name>
    <name type="synonym">Balanus amphitrite</name>
    <dbReference type="NCBI Taxonomy" id="1232801"/>
    <lineage>
        <taxon>Eukaryota</taxon>
        <taxon>Metazoa</taxon>
        <taxon>Ecdysozoa</taxon>
        <taxon>Arthropoda</taxon>
        <taxon>Crustacea</taxon>
        <taxon>Multicrustacea</taxon>
        <taxon>Cirripedia</taxon>
        <taxon>Thoracica</taxon>
        <taxon>Thoracicalcarea</taxon>
        <taxon>Balanomorpha</taxon>
        <taxon>Balanoidea</taxon>
        <taxon>Balanidae</taxon>
        <taxon>Amphibalaninae</taxon>
        <taxon>Amphibalanus</taxon>
    </lineage>
</organism>
<dbReference type="AlphaFoldDB" id="A0A6A4W5W9"/>
<feature type="chain" id="PRO_5025406431" evidence="1">
    <location>
        <begin position="23"/>
        <end position="105"/>
    </location>
</feature>
<dbReference type="EMBL" id="VIIS01001239">
    <property type="protein sequence ID" value="KAF0300699.1"/>
    <property type="molecule type" value="Genomic_DNA"/>
</dbReference>
<protein>
    <submittedName>
        <fullName evidence="2">Uncharacterized protein</fullName>
    </submittedName>
</protein>
<accession>A0A6A4W5W9</accession>
<evidence type="ECO:0000313" key="2">
    <source>
        <dbReference type="EMBL" id="KAF0300699.1"/>
    </source>
</evidence>
<keyword evidence="3" id="KW-1185">Reference proteome</keyword>
<gene>
    <name evidence="2" type="ORF">FJT64_026804</name>
</gene>
<sequence length="105" mass="11937">MRLGSKLLVAVLGLTALALAEAYPRPQSYERAPPVYRPVYEPEPEYRPSYEPVIEERAGYGKPSLKGRVKIQTYRGPSKGYGYDVFAPWGYYVTQPEDDKGYGYH</sequence>
<reference evidence="2 3" key="1">
    <citation type="submission" date="2019-07" db="EMBL/GenBank/DDBJ databases">
        <title>Draft genome assembly of a fouling barnacle, Amphibalanus amphitrite (Darwin, 1854): The first reference genome for Thecostraca.</title>
        <authorList>
            <person name="Kim W."/>
        </authorList>
    </citation>
    <scope>NUCLEOTIDE SEQUENCE [LARGE SCALE GENOMIC DNA]</scope>
    <source>
        <strain evidence="2">SNU_AA5</strain>
        <tissue evidence="2">Soma without cirri and trophi</tissue>
    </source>
</reference>
<feature type="signal peptide" evidence="1">
    <location>
        <begin position="1"/>
        <end position="22"/>
    </location>
</feature>
<evidence type="ECO:0000313" key="3">
    <source>
        <dbReference type="Proteomes" id="UP000440578"/>
    </source>
</evidence>
<evidence type="ECO:0000256" key="1">
    <source>
        <dbReference type="SAM" id="SignalP"/>
    </source>
</evidence>
<keyword evidence="1" id="KW-0732">Signal</keyword>
<dbReference type="Proteomes" id="UP000440578">
    <property type="component" value="Unassembled WGS sequence"/>
</dbReference>
<dbReference type="OrthoDB" id="6379501at2759"/>
<name>A0A6A4W5W9_AMPAM</name>
<proteinExistence type="predicted"/>